<sequence length="117" mass="12500">MKLSVALVPCLLVMVAFHPAHQANDPLAVPWSTRQGLLKSCIASTQSVGHFAQNVINDYNNCHTAVLRSSRSRQQTLLLTGYVSGMIECGRAAASWQLGSMVGDVMLCVALTITAGK</sequence>
<dbReference type="KEGG" id="foc:113214205"/>
<organism evidence="2 3">
    <name type="scientific">Frankliniella occidentalis</name>
    <name type="common">Western flower thrips</name>
    <name type="synonym">Euthrips occidentalis</name>
    <dbReference type="NCBI Taxonomy" id="133901"/>
    <lineage>
        <taxon>Eukaryota</taxon>
        <taxon>Metazoa</taxon>
        <taxon>Ecdysozoa</taxon>
        <taxon>Arthropoda</taxon>
        <taxon>Hexapoda</taxon>
        <taxon>Insecta</taxon>
        <taxon>Pterygota</taxon>
        <taxon>Neoptera</taxon>
        <taxon>Paraneoptera</taxon>
        <taxon>Thysanoptera</taxon>
        <taxon>Terebrantia</taxon>
        <taxon>Thripoidea</taxon>
        <taxon>Thripidae</taxon>
        <taxon>Frankliniella</taxon>
    </lineage>
</organism>
<keyword evidence="1" id="KW-0732">Signal</keyword>
<name>A0A6J1TC80_FRAOC</name>
<dbReference type="Proteomes" id="UP000504606">
    <property type="component" value="Unplaced"/>
</dbReference>
<gene>
    <name evidence="3" type="primary">LOC113214205</name>
</gene>
<accession>A0A6J1TC80</accession>
<reference evidence="3" key="1">
    <citation type="submission" date="2025-08" db="UniProtKB">
        <authorList>
            <consortium name="RefSeq"/>
        </authorList>
    </citation>
    <scope>IDENTIFICATION</scope>
    <source>
        <tissue evidence="3">Whole organism</tissue>
    </source>
</reference>
<keyword evidence="2" id="KW-1185">Reference proteome</keyword>
<protein>
    <submittedName>
        <fullName evidence="3">Uncharacterized protein LOC113214205</fullName>
    </submittedName>
</protein>
<evidence type="ECO:0000256" key="1">
    <source>
        <dbReference type="SAM" id="SignalP"/>
    </source>
</evidence>
<dbReference type="GeneID" id="113214205"/>
<feature type="signal peptide" evidence="1">
    <location>
        <begin position="1"/>
        <end position="22"/>
    </location>
</feature>
<dbReference type="AlphaFoldDB" id="A0A6J1TC80"/>
<proteinExistence type="predicted"/>
<dbReference type="OrthoDB" id="10296118at2759"/>
<evidence type="ECO:0000313" key="2">
    <source>
        <dbReference type="Proteomes" id="UP000504606"/>
    </source>
</evidence>
<dbReference type="RefSeq" id="XP_026289280.1">
    <property type="nucleotide sequence ID" value="XM_026433495.2"/>
</dbReference>
<feature type="chain" id="PRO_5027010190" evidence="1">
    <location>
        <begin position="23"/>
        <end position="117"/>
    </location>
</feature>
<evidence type="ECO:0000313" key="3">
    <source>
        <dbReference type="RefSeq" id="XP_026289280.1"/>
    </source>
</evidence>